<evidence type="ECO:0000256" key="5">
    <source>
        <dbReference type="SAM" id="Phobius"/>
    </source>
</evidence>
<proteinExistence type="predicted"/>
<dbReference type="InterPro" id="IPR019430">
    <property type="entry name" value="7TM_GPCR_serpentine_rcpt_Srx"/>
</dbReference>
<evidence type="ECO:0000313" key="8">
    <source>
        <dbReference type="WBParaSite" id="PTRK_0001500700.1"/>
    </source>
</evidence>
<protein>
    <submittedName>
        <fullName evidence="8">G_PROTEIN_RECEP_F1_2 domain-containing protein</fullName>
    </submittedName>
</protein>
<dbReference type="InterPro" id="IPR017452">
    <property type="entry name" value="GPCR_Rhodpsn_7TM"/>
</dbReference>
<evidence type="ECO:0000259" key="6">
    <source>
        <dbReference type="PROSITE" id="PS50262"/>
    </source>
</evidence>
<feature type="transmembrane region" description="Helical" evidence="5">
    <location>
        <begin position="146"/>
        <end position="171"/>
    </location>
</feature>
<evidence type="ECO:0000256" key="4">
    <source>
        <dbReference type="ARBA" id="ARBA00023136"/>
    </source>
</evidence>
<feature type="transmembrane region" description="Helical" evidence="5">
    <location>
        <begin position="191"/>
        <end position="212"/>
    </location>
</feature>
<comment type="subcellular location">
    <subcellularLocation>
        <location evidence="1">Membrane</location>
    </subcellularLocation>
</comment>
<dbReference type="GO" id="GO:0016020">
    <property type="term" value="C:membrane"/>
    <property type="evidence" value="ECO:0007669"/>
    <property type="project" value="UniProtKB-SubCell"/>
</dbReference>
<feature type="transmembrane region" description="Helical" evidence="5">
    <location>
        <begin position="232"/>
        <end position="255"/>
    </location>
</feature>
<feature type="transmembrane region" description="Helical" evidence="5">
    <location>
        <begin position="61"/>
        <end position="82"/>
    </location>
</feature>
<evidence type="ECO:0000256" key="3">
    <source>
        <dbReference type="ARBA" id="ARBA00022989"/>
    </source>
</evidence>
<evidence type="ECO:0000256" key="1">
    <source>
        <dbReference type="ARBA" id="ARBA00004370"/>
    </source>
</evidence>
<accession>A0A0N5A0Q0</accession>
<dbReference type="Gene3D" id="1.20.1070.10">
    <property type="entry name" value="Rhodopsin 7-helix transmembrane proteins"/>
    <property type="match status" value="1"/>
</dbReference>
<keyword evidence="7" id="KW-1185">Reference proteome</keyword>
<name>A0A0N5A0Q0_PARTI</name>
<evidence type="ECO:0000313" key="7">
    <source>
        <dbReference type="Proteomes" id="UP000038045"/>
    </source>
</evidence>
<keyword evidence="3 5" id="KW-1133">Transmembrane helix</keyword>
<dbReference type="Proteomes" id="UP000038045">
    <property type="component" value="Unplaced"/>
</dbReference>
<feature type="domain" description="G-protein coupled receptors family 1 profile" evidence="6">
    <location>
        <begin position="1"/>
        <end position="256"/>
    </location>
</feature>
<dbReference type="PANTHER" id="PTHR31552:SF8">
    <property type="entry name" value="SERPENTINE RECEPTOR CLASS GAMMA"/>
    <property type="match status" value="1"/>
</dbReference>
<dbReference type="CDD" id="cd00637">
    <property type="entry name" value="7tm_classA_rhodopsin-like"/>
    <property type="match status" value="1"/>
</dbReference>
<dbReference type="PANTHER" id="PTHR31552">
    <property type="entry name" value="SERPENTINE RECEPTOR CLASS GAMMA"/>
    <property type="match status" value="1"/>
</dbReference>
<dbReference type="SUPFAM" id="SSF81321">
    <property type="entry name" value="Family A G protein-coupled receptor-like"/>
    <property type="match status" value="1"/>
</dbReference>
<feature type="transmembrane region" description="Helical" evidence="5">
    <location>
        <begin position="20"/>
        <end position="41"/>
    </location>
</feature>
<dbReference type="AlphaFoldDB" id="A0A0N5A0Q0"/>
<organism evidence="7 8">
    <name type="scientific">Parastrongyloides trichosuri</name>
    <name type="common">Possum-specific nematode worm</name>
    <dbReference type="NCBI Taxonomy" id="131310"/>
    <lineage>
        <taxon>Eukaryota</taxon>
        <taxon>Metazoa</taxon>
        <taxon>Ecdysozoa</taxon>
        <taxon>Nematoda</taxon>
        <taxon>Chromadorea</taxon>
        <taxon>Rhabditida</taxon>
        <taxon>Tylenchina</taxon>
        <taxon>Panagrolaimomorpha</taxon>
        <taxon>Strongyloidoidea</taxon>
        <taxon>Strongyloididae</taxon>
        <taxon>Parastrongyloides</taxon>
    </lineage>
</organism>
<feature type="transmembrane region" description="Helical" evidence="5">
    <location>
        <begin position="103"/>
        <end position="126"/>
    </location>
</feature>
<dbReference type="Pfam" id="PF10328">
    <property type="entry name" value="7TM_GPCR_Srx"/>
    <property type="match status" value="1"/>
</dbReference>
<keyword evidence="2 5" id="KW-0812">Transmembrane</keyword>
<dbReference type="PROSITE" id="PS50262">
    <property type="entry name" value="G_PROTEIN_RECEP_F1_2"/>
    <property type="match status" value="1"/>
</dbReference>
<reference evidence="8" key="1">
    <citation type="submission" date="2017-02" db="UniProtKB">
        <authorList>
            <consortium name="WormBaseParasite"/>
        </authorList>
    </citation>
    <scope>IDENTIFICATION</scope>
</reference>
<evidence type="ECO:0000256" key="2">
    <source>
        <dbReference type="ARBA" id="ARBA00022692"/>
    </source>
</evidence>
<sequence>MLGRNIYIKNDPKFNNSFNVLIFFKSVIDVINCTNLILLSRCTSFSKLQPIYENNDYLVNILHFISTTGYTIIFEISFLISFSRFVAVCVPLRYNRLISNMQLNIYVFISIVIGLIIGSISATYSSEYVYDKKTEKMLPVYVDSTSSYFITIYTLGLYLPLTVISFIMNSITIHCLRHKYTLDSKEKRMEVNLQIFSVISLIVFILFESVYMLRAFAFFLNSPKLMILGQEILPFLVDAATYGLLYVSIATTPQLRRMFISRRKNMASITVQPKDNIFYHNRE</sequence>
<dbReference type="WBParaSite" id="PTRK_0001500700.1">
    <property type="protein sequence ID" value="PTRK_0001500700.1"/>
    <property type="gene ID" value="PTRK_0001500700"/>
</dbReference>
<keyword evidence="4 5" id="KW-0472">Membrane</keyword>